<organism evidence="1 2">
    <name type="scientific">Desulfoprunum benzoelyticum</name>
    <dbReference type="NCBI Taxonomy" id="1506996"/>
    <lineage>
        <taxon>Bacteria</taxon>
        <taxon>Pseudomonadati</taxon>
        <taxon>Thermodesulfobacteriota</taxon>
        <taxon>Desulfobulbia</taxon>
        <taxon>Desulfobulbales</taxon>
        <taxon>Desulfobulbaceae</taxon>
        <taxon>Desulfoprunum</taxon>
    </lineage>
</organism>
<dbReference type="AlphaFoldDB" id="A0A840V4Y4"/>
<reference evidence="1 2" key="1">
    <citation type="submission" date="2020-08" db="EMBL/GenBank/DDBJ databases">
        <title>Genomic Encyclopedia of Type Strains, Phase IV (KMG-IV): sequencing the most valuable type-strain genomes for metagenomic binning, comparative biology and taxonomic classification.</title>
        <authorList>
            <person name="Goeker M."/>
        </authorList>
    </citation>
    <scope>NUCLEOTIDE SEQUENCE [LARGE SCALE GENOMIC DNA]</scope>
    <source>
        <strain evidence="1 2">DSM 28570</strain>
    </source>
</reference>
<dbReference type="EMBL" id="JACHEO010000015">
    <property type="protein sequence ID" value="MBB5348799.1"/>
    <property type="molecule type" value="Genomic_DNA"/>
</dbReference>
<gene>
    <name evidence="1" type="ORF">HNQ81_002539</name>
</gene>
<evidence type="ECO:0000313" key="2">
    <source>
        <dbReference type="Proteomes" id="UP000539642"/>
    </source>
</evidence>
<comment type="caution">
    <text evidence="1">The sequence shown here is derived from an EMBL/GenBank/DDBJ whole genome shotgun (WGS) entry which is preliminary data.</text>
</comment>
<evidence type="ECO:0000313" key="1">
    <source>
        <dbReference type="EMBL" id="MBB5348799.1"/>
    </source>
</evidence>
<protein>
    <submittedName>
        <fullName evidence="1">Uncharacterized protein</fullName>
    </submittedName>
</protein>
<dbReference type="Proteomes" id="UP000539642">
    <property type="component" value="Unassembled WGS sequence"/>
</dbReference>
<keyword evidence="2" id="KW-1185">Reference proteome</keyword>
<accession>A0A840V4Y4</accession>
<name>A0A840V4Y4_9BACT</name>
<proteinExistence type="predicted"/>
<sequence>MKKKAPELRKKALKAEKREQAMIEGILEGSPDAIGVVVIRLECGCRKMAAVAKDGEPASKIIMYRDMAESICEKCKQDNGAFVRVTESFIHWVDPPPSDEEQEIIYRKVLGSQPAH</sequence>
<dbReference type="RefSeq" id="WP_183351621.1">
    <property type="nucleotide sequence ID" value="NZ_JACHEO010000015.1"/>
</dbReference>